<dbReference type="GO" id="GO:0051537">
    <property type="term" value="F:2 iron, 2 sulfur cluster binding"/>
    <property type="evidence" value="ECO:0007669"/>
    <property type="project" value="TreeGrafter"/>
</dbReference>
<dbReference type="AlphaFoldDB" id="A0A286UBC2"/>
<feature type="domain" description="Core" evidence="3">
    <location>
        <begin position="141"/>
        <end position="225"/>
    </location>
</feature>
<evidence type="ECO:0000313" key="4">
    <source>
        <dbReference type="EMBL" id="PAV16857.1"/>
    </source>
</evidence>
<dbReference type="InParanoid" id="A0A286UBC2"/>
<comment type="similarity">
    <text evidence="1">Belongs to the HesB/IscA family.</text>
</comment>
<evidence type="ECO:0000256" key="2">
    <source>
        <dbReference type="SAM" id="MobiDB-lite"/>
    </source>
</evidence>
<feature type="region of interest" description="Disordered" evidence="2">
    <location>
        <begin position="61"/>
        <end position="104"/>
    </location>
</feature>
<dbReference type="InterPro" id="IPR000361">
    <property type="entry name" value="ATAP_core_dom"/>
</dbReference>
<dbReference type="PANTHER" id="PTHR43011:SF1">
    <property type="entry name" value="IRON-SULFUR CLUSTER ASSEMBLY 2 HOMOLOG, MITOCHONDRIAL"/>
    <property type="match status" value="1"/>
</dbReference>
<feature type="compositionally biased region" description="Low complexity" evidence="2">
    <location>
        <begin position="61"/>
        <end position="90"/>
    </location>
</feature>
<dbReference type="Pfam" id="PF01521">
    <property type="entry name" value="Fe-S_biosyn"/>
    <property type="match status" value="1"/>
</dbReference>
<dbReference type="GO" id="GO:0005506">
    <property type="term" value="F:iron ion binding"/>
    <property type="evidence" value="ECO:0007669"/>
    <property type="project" value="TreeGrafter"/>
</dbReference>
<protein>
    <submittedName>
        <fullName evidence="4">Iron-sulfur cluster assembly accessory isa2</fullName>
    </submittedName>
</protein>
<reference evidence="4 5" key="1">
    <citation type="journal article" date="2017" name="Mol. Ecol.">
        <title>Comparative and population genomic landscape of Phellinus noxius: A hypervariable fungus causing root rot in trees.</title>
        <authorList>
            <person name="Chung C.L."/>
            <person name="Lee T.J."/>
            <person name="Akiba M."/>
            <person name="Lee H.H."/>
            <person name="Kuo T.H."/>
            <person name="Liu D."/>
            <person name="Ke H.M."/>
            <person name="Yokoi T."/>
            <person name="Roa M.B."/>
            <person name="Lu M.J."/>
            <person name="Chang Y.Y."/>
            <person name="Ann P.J."/>
            <person name="Tsai J.N."/>
            <person name="Chen C.Y."/>
            <person name="Tzean S.S."/>
            <person name="Ota Y."/>
            <person name="Hattori T."/>
            <person name="Sahashi N."/>
            <person name="Liou R.F."/>
            <person name="Kikuchi T."/>
            <person name="Tsai I.J."/>
        </authorList>
    </citation>
    <scope>NUCLEOTIDE SEQUENCE [LARGE SCALE GENOMIC DNA]</scope>
    <source>
        <strain evidence="4 5">FFPRI411160</strain>
    </source>
</reference>
<dbReference type="GO" id="GO:0051539">
    <property type="term" value="F:4 iron, 4 sulfur cluster binding"/>
    <property type="evidence" value="ECO:0007669"/>
    <property type="project" value="TreeGrafter"/>
</dbReference>
<dbReference type="PANTHER" id="PTHR43011">
    <property type="entry name" value="IRON-SULFUR CLUSTER ASSEMBLY 2 HOMOLOG, MITOCHONDRIAL"/>
    <property type="match status" value="1"/>
</dbReference>
<accession>A0A286UBC2</accession>
<dbReference type="InterPro" id="IPR016092">
    <property type="entry name" value="ATAP"/>
</dbReference>
<name>A0A286UBC2_9AGAM</name>
<dbReference type="GO" id="GO:0016226">
    <property type="term" value="P:iron-sulfur cluster assembly"/>
    <property type="evidence" value="ECO:0007669"/>
    <property type="project" value="InterPro"/>
</dbReference>
<proteinExistence type="inferred from homology"/>
<organism evidence="4 5">
    <name type="scientific">Pyrrhoderma noxium</name>
    <dbReference type="NCBI Taxonomy" id="2282107"/>
    <lineage>
        <taxon>Eukaryota</taxon>
        <taxon>Fungi</taxon>
        <taxon>Dikarya</taxon>
        <taxon>Basidiomycota</taxon>
        <taxon>Agaricomycotina</taxon>
        <taxon>Agaricomycetes</taxon>
        <taxon>Hymenochaetales</taxon>
        <taxon>Hymenochaetaceae</taxon>
        <taxon>Pyrrhoderma</taxon>
    </lineage>
</organism>
<keyword evidence="5" id="KW-1185">Reference proteome</keyword>
<evidence type="ECO:0000259" key="3">
    <source>
        <dbReference type="Pfam" id="PF01521"/>
    </source>
</evidence>
<dbReference type="Proteomes" id="UP000217199">
    <property type="component" value="Unassembled WGS sequence"/>
</dbReference>
<dbReference type="InterPro" id="IPR035903">
    <property type="entry name" value="HesB-like_dom_sf"/>
</dbReference>
<evidence type="ECO:0000313" key="5">
    <source>
        <dbReference type="Proteomes" id="UP000217199"/>
    </source>
</evidence>
<dbReference type="OrthoDB" id="1938621at2759"/>
<dbReference type="Gene3D" id="2.60.300.12">
    <property type="entry name" value="HesB-like domain"/>
    <property type="match status" value="1"/>
</dbReference>
<dbReference type="GO" id="GO:0005739">
    <property type="term" value="C:mitochondrion"/>
    <property type="evidence" value="ECO:0007669"/>
    <property type="project" value="TreeGrafter"/>
</dbReference>
<evidence type="ECO:0000256" key="1">
    <source>
        <dbReference type="ARBA" id="ARBA00006718"/>
    </source>
</evidence>
<dbReference type="SUPFAM" id="SSF89360">
    <property type="entry name" value="HesB-like domain"/>
    <property type="match status" value="1"/>
</dbReference>
<comment type="caution">
    <text evidence="4">The sequence shown here is derived from an EMBL/GenBank/DDBJ whole genome shotgun (WGS) entry which is preliminary data.</text>
</comment>
<gene>
    <name evidence="4" type="ORF">PNOK_0692100</name>
</gene>
<sequence length="275" mass="30078">MSNSKNVLAAFFNHHAMRPFFFPTQTSQTLCRRSVLALGDASPSPRQRLLFTSRPLCATITTSTSSSSSSSSMPSTSSTLSSSSASSSSSGYPPPLNSSFDDRMRRPSVQVAQVVRAPTQDDINKMELDAEVVPRSELRLLVTDRAAEQLRRISTRENDLNVALRVSVDSGGCHGYQYKLELISERQSDDYVFSHPSLSSAIVVVDAVSFPLLKGSTVDYVTELIGSINYIREGGEKCKIKEGGGVRVGWCTVYVVNDTVYLVFFLDPPLLSWGT</sequence>
<dbReference type="EMBL" id="NBII01000007">
    <property type="protein sequence ID" value="PAV16857.1"/>
    <property type="molecule type" value="Genomic_DNA"/>
</dbReference>
<dbReference type="NCBIfam" id="TIGR00049">
    <property type="entry name" value="iron-sulfur cluster assembly accessory protein"/>
    <property type="match status" value="1"/>
</dbReference>
<dbReference type="STRING" id="2282107.A0A286UBC2"/>